<feature type="transmembrane region" description="Helical" evidence="9">
    <location>
        <begin position="681"/>
        <end position="699"/>
    </location>
</feature>
<evidence type="ECO:0000313" key="12">
    <source>
        <dbReference type="EMBL" id="CAD8917329.1"/>
    </source>
</evidence>
<feature type="transmembrane region" description="Helical" evidence="9">
    <location>
        <begin position="1160"/>
        <end position="1179"/>
    </location>
</feature>
<comment type="subcellular location">
    <subcellularLocation>
        <location evidence="1">Cell membrane</location>
        <topology evidence="1">Multi-pass membrane protein</topology>
    </subcellularLocation>
</comment>
<evidence type="ECO:0000256" key="6">
    <source>
        <dbReference type="ARBA" id="ARBA00023136"/>
    </source>
</evidence>
<feature type="transmembrane region" description="Helical" evidence="9">
    <location>
        <begin position="1117"/>
        <end position="1140"/>
    </location>
</feature>
<keyword evidence="2" id="KW-0813">Transport</keyword>
<dbReference type="PANTHER" id="PTHR21444">
    <property type="entry name" value="COILED-COIL DOMAIN-CONTAINING PROTEIN 180"/>
    <property type="match status" value="1"/>
</dbReference>
<feature type="transmembrane region" description="Helical" evidence="9">
    <location>
        <begin position="643"/>
        <end position="669"/>
    </location>
</feature>
<dbReference type="SUPFAM" id="SSF50729">
    <property type="entry name" value="PH domain-like"/>
    <property type="match status" value="1"/>
</dbReference>
<keyword evidence="5 9" id="KW-1133">Transmembrane helix</keyword>
<name>A0A6T6X2H5_9STRA</name>
<dbReference type="SMART" id="SM00233">
    <property type="entry name" value="PH"/>
    <property type="match status" value="1"/>
</dbReference>
<feature type="transmembrane region" description="Helical" evidence="9">
    <location>
        <begin position="1191"/>
        <end position="1213"/>
    </location>
</feature>
<evidence type="ECO:0000259" key="10">
    <source>
        <dbReference type="SMART" id="SM00233"/>
    </source>
</evidence>
<accession>A0A6T6X2H5</accession>
<dbReference type="EMBL" id="HBFS01015818">
    <property type="protein sequence ID" value="CAD8917329.1"/>
    <property type="molecule type" value="Transcribed_RNA"/>
</dbReference>
<dbReference type="Pfam" id="PF00169">
    <property type="entry name" value="PH"/>
    <property type="match status" value="1"/>
</dbReference>
<dbReference type="GO" id="GO:0005886">
    <property type="term" value="C:plasma membrane"/>
    <property type="evidence" value="ECO:0007669"/>
    <property type="project" value="UniProtKB-SubCell"/>
</dbReference>
<feature type="compositionally biased region" description="Gly residues" evidence="8">
    <location>
        <begin position="1528"/>
        <end position="1542"/>
    </location>
</feature>
<dbReference type="InterPro" id="IPR011993">
    <property type="entry name" value="PH-like_dom_sf"/>
</dbReference>
<feature type="transmembrane region" description="Helical" evidence="9">
    <location>
        <begin position="849"/>
        <end position="876"/>
    </location>
</feature>
<dbReference type="InterPro" id="IPR001849">
    <property type="entry name" value="PH_domain"/>
</dbReference>
<feature type="compositionally biased region" description="Low complexity" evidence="8">
    <location>
        <begin position="1543"/>
        <end position="1554"/>
    </location>
</feature>
<keyword evidence="3" id="KW-1003">Cell membrane</keyword>
<dbReference type="Gene3D" id="2.30.29.30">
    <property type="entry name" value="Pleckstrin-homology domain (PH domain)/Phosphotyrosine-binding domain (PTB)"/>
    <property type="match status" value="1"/>
</dbReference>
<evidence type="ECO:0000313" key="11">
    <source>
        <dbReference type="EMBL" id="CAD8917328.1"/>
    </source>
</evidence>
<dbReference type="InterPro" id="IPR026612">
    <property type="entry name" value="STRA6-like"/>
</dbReference>
<evidence type="ECO:0000256" key="5">
    <source>
        <dbReference type="ARBA" id="ARBA00022989"/>
    </source>
</evidence>
<feature type="transmembrane region" description="Helical" evidence="9">
    <location>
        <begin position="1022"/>
        <end position="1042"/>
    </location>
</feature>
<proteinExistence type="predicted"/>
<feature type="transmembrane region" description="Helical" evidence="9">
    <location>
        <begin position="896"/>
        <end position="917"/>
    </location>
</feature>
<feature type="transmembrane region" description="Helical" evidence="9">
    <location>
        <begin position="997"/>
        <end position="1015"/>
    </location>
</feature>
<feature type="compositionally biased region" description="Low complexity" evidence="8">
    <location>
        <begin position="1610"/>
        <end position="1619"/>
    </location>
</feature>
<feature type="compositionally biased region" description="Basic and acidic residues" evidence="8">
    <location>
        <begin position="1647"/>
        <end position="1657"/>
    </location>
</feature>
<keyword evidence="4 9" id="KW-0812">Transmembrane</keyword>
<keyword evidence="6 9" id="KW-0472">Membrane</keyword>
<dbReference type="GO" id="GO:0038023">
    <property type="term" value="F:signaling receptor activity"/>
    <property type="evidence" value="ECO:0007669"/>
    <property type="project" value="InterPro"/>
</dbReference>
<feature type="transmembrane region" description="Helical" evidence="9">
    <location>
        <begin position="93"/>
        <end position="116"/>
    </location>
</feature>
<dbReference type="CDD" id="cd00821">
    <property type="entry name" value="PH"/>
    <property type="match status" value="1"/>
</dbReference>
<reference evidence="11" key="1">
    <citation type="submission" date="2021-01" db="EMBL/GenBank/DDBJ databases">
        <authorList>
            <person name="Corre E."/>
            <person name="Pelletier E."/>
            <person name="Niang G."/>
            <person name="Scheremetjew M."/>
            <person name="Finn R."/>
            <person name="Kale V."/>
            <person name="Holt S."/>
            <person name="Cochrane G."/>
            <person name="Meng A."/>
            <person name="Brown T."/>
            <person name="Cohen L."/>
        </authorList>
    </citation>
    <scope>NUCLEOTIDE SEQUENCE</scope>
    <source>
        <strain evidence="11">Ms1</strain>
    </source>
</reference>
<feature type="transmembrane region" description="Helical" evidence="9">
    <location>
        <begin position="739"/>
        <end position="765"/>
    </location>
</feature>
<feature type="domain" description="PH" evidence="10">
    <location>
        <begin position="1414"/>
        <end position="1512"/>
    </location>
</feature>
<feature type="transmembrane region" description="Helical" evidence="9">
    <location>
        <begin position="1054"/>
        <end position="1077"/>
    </location>
</feature>
<gene>
    <name evidence="11" type="ORF">BSP0115_LOCUS10589</name>
    <name evidence="12" type="ORF">BSP0115_LOCUS10590</name>
</gene>
<protein>
    <recommendedName>
        <fullName evidence="10">PH domain-containing protein</fullName>
    </recommendedName>
</protein>
<evidence type="ECO:0000256" key="7">
    <source>
        <dbReference type="ARBA" id="ARBA00023170"/>
    </source>
</evidence>
<feature type="compositionally biased region" description="Basic and acidic residues" evidence="8">
    <location>
        <begin position="1620"/>
        <end position="1629"/>
    </location>
</feature>
<evidence type="ECO:0000256" key="1">
    <source>
        <dbReference type="ARBA" id="ARBA00004651"/>
    </source>
</evidence>
<dbReference type="EMBL" id="HBFS01015817">
    <property type="protein sequence ID" value="CAD8917328.1"/>
    <property type="molecule type" value="Transcribed_RNA"/>
</dbReference>
<evidence type="ECO:0000256" key="2">
    <source>
        <dbReference type="ARBA" id="ARBA00022448"/>
    </source>
</evidence>
<feature type="transmembrane region" description="Helical" evidence="9">
    <location>
        <begin position="950"/>
        <end position="977"/>
    </location>
</feature>
<evidence type="ECO:0000256" key="9">
    <source>
        <dbReference type="SAM" id="Phobius"/>
    </source>
</evidence>
<dbReference type="Pfam" id="PF14752">
    <property type="entry name" value="RBP_receptor"/>
    <property type="match status" value="1"/>
</dbReference>
<keyword evidence="7" id="KW-0675">Receptor</keyword>
<organism evidence="11">
    <name type="scientific">Bicosoecida sp. CB-2014</name>
    <dbReference type="NCBI Taxonomy" id="1486930"/>
    <lineage>
        <taxon>Eukaryota</taxon>
        <taxon>Sar</taxon>
        <taxon>Stramenopiles</taxon>
        <taxon>Bigyra</taxon>
        <taxon>Opalozoa</taxon>
        <taxon>Bicosoecida</taxon>
    </lineage>
</organism>
<feature type="compositionally biased region" description="Low complexity" evidence="8">
    <location>
        <begin position="1666"/>
        <end position="1680"/>
    </location>
</feature>
<evidence type="ECO:0000256" key="4">
    <source>
        <dbReference type="ARBA" id="ARBA00022692"/>
    </source>
</evidence>
<dbReference type="PANTHER" id="PTHR21444:SF15">
    <property type="entry name" value="RECEPTOR FOR RETINOL UPTAKE STRA6"/>
    <property type="match status" value="1"/>
</dbReference>
<evidence type="ECO:0000256" key="8">
    <source>
        <dbReference type="SAM" id="MobiDB-lite"/>
    </source>
</evidence>
<feature type="region of interest" description="Disordered" evidence="8">
    <location>
        <begin position="1518"/>
        <end position="1680"/>
    </location>
</feature>
<sequence>MHAVEMADMRHDTVNPLAAAEMGRGGGAHRASIAHATAGDAGADGGRQSFTLLGSKDDRSVSAQLCDGYLEGARAARWFAPGDFLRDRVQSRLVLFVGLSSVLLVVALVSLSSVLFRFPSARLRQSTPAATTLHCGFVPFGLDNATLSGISNASTPLETGIDLLGIAGRLLQFATAPTTLEAPHYCESSWLAMAADAQMLFPWAPVLRVVDDLNRGVPNATVWADAEVIARGPLGGPGAWQLLQPPQPLRGSPWHTNTSQGGFATFPDVPISDDLRHGVVLRVTMRSEGLGEEHAGVAMAFRPSPVSNSSALNTLAIAIGAVDGSSTGDTPGEGSAFASETPTVAVTTGQSVRVDAIIRRPDGSRAANTPVVLSAPVLDGTLGPGGASLRGVPALAISDAQGRVNFTVYVDSADTDGVVALQLDGDAAFQLVAGIPLPHYVVLDVSTPVTAVTLSDLPPKVLRVGDTLTPTDVGEGDNSFGLGFVGATATAPPTRACVTPPLPHKLVRLSALPLVGGISLAGADDFKEAAEAGDGDAAAGAGATDDEFVGLEAALSGPTYASPRDLVNGSWPVGAPSPPRMIDGAVWPTQAWTGDDGCAVFDGLYFTEGSTGMYALEFATDGGVAALSTAYMVVNTDMPQYSAMAFLGGGGTFVRVLFWFATPLAIMLCCANRGHTLVGRLVGLVLHSMWLSFVVWQSFEVEGGVFVVGDLLDPATPAIFIGNCCSFAAGSATTNMFSLLLLLAAMFMTAHATLLFLQAALEAAWAMRCSKRRREPFVRAREMLLGWAESEDRRKVAGYYRVVKRLLHAPATRAAQSEAQRRKDVRRSLEAATFYAEAKAGIGVRARALAAWQAGGVFCFSLLRALYALLVLWWYGPAVKGAGVGETCQQVAAMTWAFPVAAAAFIMRLARLVAWVLPSSEDVEDEDDLDAMTPARRAEAKLAFRYPMRLVATAMVALFLTALLAIFIAVTFAWASAFGYEALYTYWGMRDAALPNYFAGLPEPDFGVAIVVWPPSASRYSLFSRLLFGGFGLLLDLLYALLEAETYDMVFRDIVPPAIAGLAFLCWAGMAVAWLFIFRGYRGAVMRARGGQWPFEKREVLITNSTKYLPYQVANAMVGFLGLFFVVFWVVLFIVLAIFIEPLGGAVLGTLGTAFAPPAGVLFQSVVIVGLTVIAREALVRRRDQVVRNYAYFSLFDFWITITHFVVGVLAVLKRLAVLVAGVSAAFWRLDKRWFAKVSTDAGHHAYCAMMMADLLHNNPIVAVFCDVLAHEVNARRALEGHPPVSQEEYMPCPFPCCCCCGCVPTCKRCYDTKRGEGMCSSTEPACLNRRRLRASTRTPEEAETQLPLVARPSSHLTGRARKLTPEAAARQRRQRIINRWWLFLVLERNPAIRRYRRHRSSNPVSALALTTLASKRGRVRQRITALTVRTSTQPRFCMLVDGYVVLYRTSNDLRPVGTVFLADCDDVATTTPAWAATLQLSTPFGGYTLEFDSPEDRNAWRSTVIEAQQEALLRVAQEADGSDGEGDGASGGAAKRGGDGGYAADRAARVRSAGAGGGATTPAGGAHGSPGRRASRDRNRGSFFRASSSHATSSATARGGREETGIRRGGAASAAGRESSARPRRGSDGEAPGALGVAADSALTSSRERGEAERRRVLAKAQGTRRSSGRSSVRSTDGL</sequence>
<feature type="compositionally biased region" description="Low complexity" evidence="8">
    <location>
        <begin position="1583"/>
        <end position="1599"/>
    </location>
</feature>
<evidence type="ECO:0000256" key="3">
    <source>
        <dbReference type="ARBA" id="ARBA00022475"/>
    </source>
</evidence>